<dbReference type="InterPro" id="IPR011990">
    <property type="entry name" value="TPR-like_helical_dom_sf"/>
</dbReference>
<accession>A0EER2</accession>
<dbReference type="PANTHER" id="PTHR12558:SF13">
    <property type="entry name" value="CELL DIVISION CYCLE PROTEIN 27 HOMOLOG"/>
    <property type="match status" value="1"/>
</dbReference>
<dbReference type="Pfam" id="PF12895">
    <property type="entry name" value="ANAPC3"/>
    <property type="match status" value="1"/>
</dbReference>
<name>A0EER2_PARTE</name>
<dbReference type="PROSITE" id="PS50005">
    <property type="entry name" value="TPR"/>
    <property type="match status" value="1"/>
</dbReference>
<dbReference type="InterPro" id="IPR019734">
    <property type="entry name" value="TPR_rpt"/>
</dbReference>
<dbReference type="PANTHER" id="PTHR12558">
    <property type="entry name" value="CELL DIVISION CYCLE 16,23,27"/>
    <property type="match status" value="1"/>
</dbReference>
<dbReference type="SUPFAM" id="SSF48452">
    <property type="entry name" value="TPR-like"/>
    <property type="match status" value="1"/>
</dbReference>
<evidence type="ECO:0000313" key="5">
    <source>
        <dbReference type="Proteomes" id="UP000000600"/>
    </source>
</evidence>
<evidence type="ECO:0000256" key="3">
    <source>
        <dbReference type="PROSITE-ProRule" id="PRU00339"/>
    </source>
</evidence>
<dbReference type="Gene3D" id="1.25.40.10">
    <property type="entry name" value="Tetratricopeptide repeat domain"/>
    <property type="match status" value="1"/>
</dbReference>
<gene>
    <name evidence="4" type="ORF">GSPATT00026126001</name>
</gene>
<dbReference type="RefSeq" id="XP_001461176.1">
    <property type="nucleotide sequence ID" value="XM_001461139.1"/>
</dbReference>
<sequence length="259" mass="30321">MIEEEGQQLKSQLEQQLVEAILDSLQNHMDQNATFLAERLVYERDTEEFRSLLAECYLQENQPYKACHILKDCKSEFNRYQYAVSLYRNQKYKEAEVALVGTQFSNQFSIQTQNVPNGGFGFLLLGQIQEQLHRIDEAKHQYSRALDYNPTLWVAFERLSKIGESVAINKVFNDQKQRQHETNRQQSCNIYKIIQNLLKNKTANFKSGQKEEETRDEVQINDSVILQSICLIVIFRQKIILNHQTFFNNWCSAISCSYG</sequence>
<protein>
    <submittedName>
        <fullName evidence="4">Uncharacterized protein</fullName>
    </submittedName>
</protein>
<dbReference type="STRING" id="5888.A0EER2"/>
<keyword evidence="1 3" id="KW-0802">TPR repeat</keyword>
<feature type="repeat" description="TPR" evidence="3">
    <location>
        <begin position="119"/>
        <end position="152"/>
    </location>
</feature>
<dbReference type="OrthoDB" id="329563at2759"/>
<dbReference type="HOGENOM" id="CLU_1075445_0_0_1"/>
<comment type="similarity">
    <text evidence="2">Belongs to the APC3/CDC27 family.</text>
</comment>
<evidence type="ECO:0000256" key="2">
    <source>
        <dbReference type="ARBA" id="ARBA00038210"/>
    </source>
</evidence>
<dbReference type="Proteomes" id="UP000000600">
    <property type="component" value="Unassembled WGS sequence"/>
</dbReference>
<dbReference type="KEGG" id="ptm:GSPATT00026126001"/>
<dbReference type="InParanoid" id="A0EER2"/>
<organism evidence="4 5">
    <name type="scientific">Paramecium tetraurelia</name>
    <dbReference type="NCBI Taxonomy" id="5888"/>
    <lineage>
        <taxon>Eukaryota</taxon>
        <taxon>Sar</taxon>
        <taxon>Alveolata</taxon>
        <taxon>Ciliophora</taxon>
        <taxon>Intramacronucleata</taxon>
        <taxon>Oligohymenophorea</taxon>
        <taxon>Peniculida</taxon>
        <taxon>Parameciidae</taxon>
        <taxon>Paramecium</taxon>
    </lineage>
</organism>
<dbReference type="eggNOG" id="KOG1126">
    <property type="taxonomic scope" value="Eukaryota"/>
</dbReference>
<evidence type="ECO:0000313" key="4">
    <source>
        <dbReference type="EMBL" id="CAK93803.1"/>
    </source>
</evidence>
<reference evidence="4 5" key="1">
    <citation type="journal article" date="2006" name="Nature">
        <title>Global trends of whole-genome duplications revealed by the ciliate Paramecium tetraurelia.</title>
        <authorList>
            <consortium name="Genoscope"/>
            <person name="Aury J.-M."/>
            <person name="Jaillon O."/>
            <person name="Duret L."/>
            <person name="Noel B."/>
            <person name="Jubin C."/>
            <person name="Porcel B.M."/>
            <person name="Segurens B."/>
            <person name="Daubin V."/>
            <person name="Anthouard V."/>
            <person name="Aiach N."/>
            <person name="Arnaiz O."/>
            <person name="Billaut A."/>
            <person name="Beisson J."/>
            <person name="Blanc I."/>
            <person name="Bouhouche K."/>
            <person name="Camara F."/>
            <person name="Duharcourt S."/>
            <person name="Guigo R."/>
            <person name="Gogendeau D."/>
            <person name="Katinka M."/>
            <person name="Keller A.-M."/>
            <person name="Kissmehl R."/>
            <person name="Klotz C."/>
            <person name="Koll F."/>
            <person name="Le Moue A."/>
            <person name="Lepere C."/>
            <person name="Malinsky S."/>
            <person name="Nowacki M."/>
            <person name="Nowak J.K."/>
            <person name="Plattner H."/>
            <person name="Poulain J."/>
            <person name="Ruiz F."/>
            <person name="Serrano V."/>
            <person name="Zagulski M."/>
            <person name="Dessen P."/>
            <person name="Betermier M."/>
            <person name="Weissenbach J."/>
            <person name="Scarpelli C."/>
            <person name="Schachter V."/>
            <person name="Sperling L."/>
            <person name="Meyer E."/>
            <person name="Cohen J."/>
            <person name="Wincker P."/>
        </authorList>
    </citation>
    <scope>NUCLEOTIDE SEQUENCE [LARGE SCALE GENOMIC DNA]</scope>
    <source>
        <strain evidence="4 5">Stock d4-2</strain>
    </source>
</reference>
<keyword evidence="5" id="KW-1185">Reference proteome</keyword>
<dbReference type="EMBL" id="CT868674">
    <property type="protein sequence ID" value="CAK93803.1"/>
    <property type="molecule type" value="Genomic_DNA"/>
</dbReference>
<evidence type="ECO:0000256" key="1">
    <source>
        <dbReference type="ARBA" id="ARBA00022803"/>
    </source>
</evidence>
<dbReference type="GeneID" id="5046961"/>
<dbReference type="AlphaFoldDB" id="A0EER2"/>
<proteinExistence type="inferred from homology"/>